<dbReference type="InterPro" id="IPR016040">
    <property type="entry name" value="NAD(P)-bd_dom"/>
</dbReference>
<evidence type="ECO:0000259" key="1">
    <source>
        <dbReference type="Pfam" id="PF13460"/>
    </source>
</evidence>
<dbReference type="CDD" id="cd05271">
    <property type="entry name" value="NDUFA9_like_SDR_a"/>
    <property type="match status" value="1"/>
</dbReference>
<feature type="domain" description="NAD(P)-binding" evidence="1">
    <location>
        <begin position="7"/>
        <end position="147"/>
    </location>
</feature>
<sequence>MKVAVFGGTGFLGRRIVGRLLDKGFEVLAVSRRARRAAVGSEAKAPDQVKADILDRSSIGPAIAGSNAVVNAVSLYVEHGGLTFERMHVTAAADLASAARQAGVERLVHISGIGADPRSASRYIKARGRGEGAVRNSFPDTIVLRSAVMIGPDDAFLTTLVRLVRLLPVYPLFGQGATRLQPVYVGDVAEAVSRLLADPIHDVSTFEVGGPRILRYRELVREIARTFGVHPILVPMPFAAWSTLALAAEFLPTPPFTRNQIDLMRQDNVTTGGMPGLPELGIEPLDIEQVIPMIEGSGIKTRT</sequence>
<organism evidence="2 3">
    <name type="scientific">Mesorhizobium album</name>
    <dbReference type="NCBI Taxonomy" id="3072314"/>
    <lineage>
        <taxon>Bacteria</taxon>
        <taxon>Pseudomonadati</taxon>
        <taxon>Pseudomonadota</taxon>
        <taxon>Alphaproteobacteria</taxon>
        <taxon>Hyphomicrobiales</taxon>
        <taxon>Phyllobacteriaceae</taxon>
        <taxon>Mesorhizobium</taxon>
    </lineage>
</organism>
<dbReference type="SUPFAM" id="SSF51735">
    <property type="entry name" value="NAD(P)-binding Rossmann-fold domains"/>
    <property type="match status" value="1"/>
</dbReference>
<name>A0ABU4XW12_9HYPH</name>
<protein>
    <submittedName>
        <fullName evidence="2">Complex I NDUFA9 subunit family protein</fullName>
    </submittedName>
</protein>
<keyword evidence="3" id="KW-1185">Reference proteome</keyword>
<gene>
    <name evidence="2" type="ORF">RFN28_10405</name>
</gene>
<dbReference type="InterPro" id="IPR036291">
    <property type="entry name" value="NAD(P)-bd_dom_sf"/>
</dbReference>
<dbReference type="PANTHER" id="PTHR12126:SF11">
    <property type="entry name" value="NADH DEHYDROGENASE [UBIQUINONE] 1 ALPHA SUBCOMPLEX SUBUNIT 9, MITOCHONDRIAL"/>
    <property type="match status" value="1"/>
</dbReference>
<dbReference type="EMBL" id="JAVIIW010000009">
    <property type="protein sequence ID" value="MDX8478890.1"/>
    <property type="molecule type" value="Genomic_DNA"/>
</dbReference>
<evidence type="ECO:0000313" key="3">
    <source>
        <dbReference type="Proteomes" id="UP001287059"/>
    </source>
</evidence>
<reference evidence="2 3" key="1">
    <citation type="submission" date="2023-08" db="EMBL/GenBank/DDBJ databases">
        <title>Implementing the SeqCode for naming new Mesorhizobium species isolated from Vachellia karroo root nodules.</title>
        <authorList>
            <person name="Van Lill M."/>
        </authorList>
    </citation>
    <scope>NUCLEOTIDE SEQUENCE [LARGE SCALE GENOMIC DNA]</scope>
    <source>
        <strain evidence="2 3">VK24D</strain>
    </source>
</reference>
<evidence type="ECO:0000313" key="2">
    <source>
        <dbReference type="EMBL" id="MDX8478890.1"/>
    </source>
</evidence>
<comment type="caution">
    <text evidence="2">The sequence shown here is derived from an EMBL/GenBank/DDBJ whole genome shotgun (WGS) entry which is preliminary data.</text>
</comment>
<dbReference type="Gene3D" id="3.40.50.720">
    <property type="entry name" value="NAD(P)-binding Rossmann-like Domain"/>
    <property type="match status" value="1"/>
</dbReference>
<dbReference type="InterPro" id="IPR051207">
    <property type="entry name" value="ComplexI_NDUFA9_subunit"/>
</dbReference>
<dbReference type="PANTHER" id="PTHR12126">
    <property type="entry name" value="NADH-UBIQUINONE OXIDOREDUCTASE 39 KDA SUBUNIT-RELATED"/>
    <property type="match status" value="1"/>
</dbReference>
<dbReference type="Pfam" id="PF13460">
    <property type="entry name" value="NAD_binding_10"/>
    <property type="match status" value="1"/>
</dbReference>
<dbReference type="Proteomes" id="UP001287059">
    <property type="component" value="Unassembled WGS sequence"/>
</dbReference>
<dbReference type="RefSeq" id="WP_320287255.1">
    <property type="nucleotide sequence ID" value="NZ_JAVIIW010000009.1"/>
</dbReference>
<proteinExistence type="predicted"/>
<accession>A0ABU4XW12</accession>